<dbReference type="Pfam" id="PF19803">
    <property type="entry name" value="DUF6286"/>
    <property type="match status" value="1"/>
</dbReference>
<keyword evidence="2" id="KW-0812">Transmembrane</keyword>
<evidence type="ECO:0000256" key="1">
    <source>
        <dbReference type="SAM" id="MobiDB-lite"/>
    </source>
</evidence>
<accession>A0A849AG14</accession>
<comment type="caution">
    <text evidence="4">The sequence shown here is derived from an EMBL/GenBank/DDBJ whole genome shotgun (WGS) entry which is preliminary data.</text>
</comment>
<feature type="domain" description="DUF6286" evidence="3">
    <location>
        <begin position="73"/>
        <end position="162"/>
    </location>
</feature>
<feature type="transmembrane region" description="Helical" evidence="2">
    <location>
        <begin position="63"/>
        <end position="83"/>
    </location>
</feature>
<sequence>MSKLPPPQARPAAAYTAALLALGLIGLGVVGVQELLTRQDWVSGKPWLSTLIDNAQHATPASWALPAGIAAVVVGLLLLFAALKPRRATHRRVPGTDDAWVSPAALATIAAVAARRTPGVVSADARHTRRKIQVSVQADADRQLEGMDQAVQRQVESQQEGLSDMPISVRSRKVTR</sequence>
<feature type="region of interest" description="Disordered" evidence="1">
    <location>
        <begin position="153"/>
        <end position="176"/>
    </location>
</feature>
<dbReference type="InterPro" id="IPR046253">
    <property type="entry name" value="DUF6286"/>
</dbReference>
<dbReference type="Proteomes" id="UP000557772">
    <property type="component" value="Unassembled WGS sequence"/>
</dbReference>
<dbReference type="AlphaFoldDB" id="A0A849AG14"/>
<keyword evidence="2" id="KW-0472">Membrane</keyword>
<feature type="transmembrane region" description="Helical" evidence="2">
    <location>
        <begin position="12"/>
        <end position="32"/>
    </location>
</feature>
<organism evidence="4 5">
    <name type="scientific">Flexivirga aerilata</name>
    <dbReference type="NCBI Taxonomy" id="1656889"/>
    <lineage>
        <taxon>Bacteria</taxon>
        <taxon>Bacillati</taxon>
        <taxon>Actinomycetota</taxon>
        <taxon>Actinomycetes</taxon>
        <taxon>Micrococcales</taxon>
        <taxon>Dermacoccaceae</taxon>
        <taxon>Flexivirga</taxon>
    </lineage>
</organism>
<evidence type="ECO:0000313" key="4">
    <source>
        <dbReference type="EMBL" id="NNG38516.1"/>
    </source>
</evidence>
<evidence type="ECO:0000313" key="5">
    <source>
        <dbReference type="Proteomes" id="UP000557772"/>
    </source>
</evidence>
<keyword evidence="5" id="KW-1185">Reference proteome</keyword>
<evidence type="ECO:0000259" key="3">
    <source>
        <dbReference type="Pfam" id="PF19803"/>
    </source>
</evidence>
<keyword evidence="2" id="KW-1133">Transmembrane helix</keyword>
<name>A0A849AG14_9MICO</name>
<reference evidence="4 5" key="1">
    <citation type="submission" date="2020-05" db="EMBL/GenBank/DDBJ databases">
        <title>Flexivirga sp. ID2601S isolated from air conditioner.</title>
        <authorList>
            <person name="Kim D.H."/>
        </authorList>
    </citation>
    <scope>NUCLEOTIDE SEQUENCE [LARGE SCALE GENOMIC DNA]</scope>
    <source>
        <strain evidence="4 5">ID2601S</strain>
    </source>
</reference>
<dbReference type="RefSeq" id="WP_171152370.1">
    <property type="nucleotide sequence ID" value="NZ_JABENB010000001.1"/>
</dbReference>
<evidence type="ECO:0000256" key="2">
    <source>
        <dbReference type="SAM" id="Phobius"/>
    </source>
</evidence>
<gene>
    <name evidence="4" type="ORF">HJ588_04400</name>
</gene>
<proteinExistence type="predicted"/>
<protein>
    <recommendedName>
        <fullName evidence="3">DUF6286 domain-containing protein</fullName>
    </recommendedName>
</protein>
<dbReference type="EMBL" id="JABENB010000001">
    <property type="protein sequence ID" value="NNG38516.1"/>
    <property type="molecule type" value="Genomic_DNA"/>
</dbReference>